<evidence type="ECO:0000313" key="4">
    <source>
        <dbReference type="EMBL" id="TVY40494.1"/>
    </source>
</evidence>
<dbReference type="Pfam" id="PF00106">
    <property type="entry name" value="adh_short"/>
    <property type="match status" value="1"/>
</dbReference>
<dbReference type="PRINTS" id="PR00081">
    <property type="entry name" value="GDHRDH"/>
</dbReference>
<evidence type="ECO:0000256" key="1">
    <source>
        <dbReference type="ARBA" id="ARBA00006484"/>
    </source>
</evidence>
<name>A0A8H8RSL1_9HELO</name>
<comment type="similarity">
    <text evidence="1">Belongs to the short-chain dehydrogenases/reductases (SDR) family.</text>
</comment>
<sequence>MSSVYLITGANRGLGYAIAAALVQHPQHIVIGAVRSSEKCSILTSLPHHETSSIIPIVLPFGSEDILSSQKNFEEALNALRNSNPDIHHIDVVIANAGISNCHASVVDTPAAAVAEHISVNATFPLILFQTTWPSLKLSSNPRFVLISSIVGSVHEVPNTSAFASVAYGMSKAAANYLLRKLGAENTDLSVIAIHPGWIQTDLGNGRAIAQGLKEAPVKLADSVDGILSEVGSPR</sequence>
<dbReference type="SUPFAM" id="SSF51735">
    <property type="entry name" value="NAD(P)-binding Rossmann-fold domains"/>
    <property type="match status" value="1"/>
</dbReference>
<dbReference type="AlphaFoldDB" id="A0A8H8RSL1"/>
<dbReference type="InterPro" id="IPR051468">
    <property type="entry name" value="Fungal_SecMetab_SDRs"/>
</dbReference>
<dbReference type="EMBL" id="QGMI01000451">
    <property type="protein sequence ID" value="TVY40494.1"/>
    <property type="molecule type" value="Genomic_DNA"/>
</dbReference>
<dbReference type="InterPro" id="IPR036291">
    <property type="entry name" value="NAD(P)-bd_dom_sf"/>
</dbReference>
<proteinExistence type="inferred from homology"/>
<gene>
    <name evidence="4" type="primary">aflD_3</name>
    <name evidence="4" type="ORF">LOCC1_G005860</name>
</gene>
<dbReference type="InterPro" id="IPR002347">
    <property type="entry name" value="SDR_fam"/>
</dbReference>
<comment type="caution">
    <text evidence="4">The sequence shown here is derived from an EMBL/GenBank/DDBJ whole genome shotgun (WGS) entry which is preliminary data.</text>
</comment>
<evidence type="ECO:0000256" key="3">
    <source>
        <dbReference type="ARBA" id="ARBA00023002"/>
    </source>
</evidence>
<keyword evidence="5" id="KW-1185">Reference proteome</keyword>
<evidence type="ECO:0000256" key="2">
    <source>
        <dbReference type="ARBA" id="ARBA00022857"/>
    </source>
</evidence>
<dbReference type="PANTHER" id="PTHR43544:SF7">
    <property type="entry name" value="NADB-LER2"/>
    <property type="match status" value="1"/>
</dbReference>
<protein>
    <submittedName>
        <fullName evidence="4">Norsolorinic acid ketoreductase</fullName>
    </submittedName>
</protein>
<dbReference type="Proteomes" id="UP000443090">
    <property type="component" value="Unassembled WGS sequence"/>
</dbReference>
<accession>A0A8H8RSL1</accession>
<dbReference type="GO" id="GO:0005737">
    <property type="term" value="C:cytoplasm"/>
    <property type="evidence" value="ECO:0007669"/>
    <property type="project" value="TreeGrafter"/>
</dbReference>
<keyword evidence="2" id="KW-0521">NADP</keyword>
<dbReference type="GO" id="GO:0016491">
    <property type="term" value="F:oxidoreductase activity"/>
    <property type="evidence" value="ECO:0007669"/>
    <property type="project" value="UniProtKB-KW"/>
</dbReference>
<organism evidence="4 5">
    <name type="scientific">Lachnellula occidentalis</name>
    <dbReference type="NCBI Taxonomy" id="215460"/>
    <lineage>
        <taxon>Eukaryota</taxon>
        <taxon>Fungi</taxon>
        <taxon>Dikarya</taxon>
        <taxon>Ascomycota</taxon>
        <taxon>Pezizomycotina</taxon>
        <taxon>Leotiomycetes</taxon>
        <taxon>Helotiales</taxon>
        <taxon>Lachnaceae</taxon>
        <taxon>Lachnellula</taxon>
    </lineage>
</organism>
<reference evidence="4 5" key="1">
    <citation type="submission" date="2018-05" db="EMBL/GenBank/DDBJ databases">
        <title>Genome sequencing and assembly of the regulated plant pathogen Lachnellula willkommii and related sister species for the development of diagnostic species identification markers.</title>
        <authorList>
            <person name="Giroux E."/>
            <person name="Bilodeau G."/>
        </authorList>
    </citation>
    <scope>NUCLEOTIDE SEQUENCE [LARGE SCALE GENOMIC DNA]</scope>
    <source>
        <strain evidence="4 5">CBS 160.35</strain>
    </source>
</reference>
<dbReference type="Gene3D" id="3.40.50.720">
    <property type="entry name" value="NAD(P)-binding Rossmann-like Domain"/>
    <property type="match status" value="1"/>
</dbReference>
<dbReference type="OrthoDB" id="9876299at2759"/>
<evidence type="ECO:0000313" key="5">
    <source>
        <dbReference type="Proteomes" id="UP000443090"/>
    </source>
</evidence>
<keyword evidence="3" id="KW-0560">Oxidoreductase</keyword>
<dbReference type="PANTHER" id="PTHR43544">
    <property type="entry name" value="SHORT-CHAIN DEHYDROGENASE/REDUCTASE"/>
    <property type="match status" value="1"/>
</dbReference>